<dbReference type="EMBL" id="JBHLTP010000003">
    <property type="protein sequence ID" value="MFC0523261.1"/>
    <property type="molecule type" value="Genomic_DNA"/>
</dbReference>
<evidence type="ECO:0000256" key="4">
    <source>
        <dbReference type="ARBA" id="ARBA00047645"/>
    </source>
</evidence>
<feature type="active site" evidence="5">
    <location>
        <position position="18"/>
    </location>
</feature>
<evidence type="ECO:0000259" key="8">
    <source>
        <dbReference type="PROSITE" id="PS51160"/>
    </source>
</evidence>
<dbReference type="InterPro" id="IPR036046">
    <property type="entry name" value="Acylphosphatase-like_dom_sf"/>
</dbReference>
<comment type="similarity">
    <text evidence="1 7">Belongs to the acylphosphatase family.</text>
</comment>
<dbReference type="RefSeq" id="WP_377345805.1">
    <property type="nucleotide sequence ID" value="NZ_JBHLTP010000003.1"/>
</dbReference>
<dbReference type="EC" id="3.6.1.7" evidence="2 5"/>
<dbReference type="PANTHER" id="PTHR47268:SF4">
    <property type="entry name" value="ACYLPHOSPHATASE"/>
    <property type="match status" value="1"/>
</dbReference>
<evidence type="ECO:0000256" key="5">
    <source>
        <dbReference type="PROSITE-ProRule" id="PRU00520"/>
    </source>
</evidence>
<name>A0ABV6LLL0_9BACI</name>
<dbReference type="InterPro" id="IPR017968">
    <property type="entry name" value="Acylphosphatase_CS"/>
</dbReference>
<dbReference type="Gene3D" id="3.30.70.100">
    <property type="match status" value="1"/>
</dbReference>
<dbReference type="PROSITE" id="PS00150">
    <property type="entry name" value="ACYLPHOSPHATASE_1"/>
    <property type="match status" value="1"/>
</dbReference>
<evidence type="ECO:0000256" key="1">
    <source>
        <dbReference type="ARBA" id="ARBA00005614"/>
    </source>
</evidence>
<accession>A0ABV6LLL0</accession>
<sequence>MRHVHMIVTGKVQGVGFRFSTQQKALEHNVSGWVRNKMDGSVEVEAEGEDKDVESFINALHQGPSPYAKVDDIDMDESSNVEGYTSFTVK</sequence>
<keyword evidence="5 6" id="KW-0378">Hydrolase</keyword>
<gene>
    <name evidence="9" type="ORF">ACFFGV_06580</name>
</gene>
<feature type="active site" evidence="5">
    <location>
        <position position="36"/>
    </location>
</feature>
<dbReference type="InterPro" id="IPR001792">
    <property type="entry name" value="Acylphosphatase-like_dom"/>
</dbReference>
<evidence type="ECO:0000313" key="10">
    <source>
        <dbReference type="Proteomes" id="UP001589836"/>
    </source>
</evidence>
<comment type="catalytic activity">
    <reaction evidence="4 5 6">
        <text>an acyl phosphate + H2O = a carboxylate + phosphate + H(+)</text>
        <dbReference type="Rhea" id="RHEA:14965"/>
        <dbReference type="ChEBI" id="CHEBI:15377"/>
        <dbReference type="ChEBI" id="CHEBI:15378"/>
        <dbReference type="ChEBI" id="CHEBI:29067"/>
        <dbReference type="ChEBI" id="CHEBI:43474"/>
        <dbReference type="ChEBI" id="CHEBI:59918"/>
        <dbReference type="EC" id="3.6.1.7"/>
    </reaction>
</comment>
<dbReference type="PANTHER" id="PTHR47268">
    <property type="entry name" value="ACYLPHOSPHATASE"/>
    <property type="match status" value="1"/>
</dbReference>
<dbReference type="PROSITE" id="PS00151">
    <property type="entry name" value="ACYLPHOSPHATASE_2"/>
    <property type="match status" value="1"/>
</dbReference>
<dbReference type="Pfam" id="PF00708">
    <property type="entry name" value="Acylphosphatase"/>
    <property type="match status" value="1"/>
</dbReference>
<keyword evidence="10" id="KW-1185">Reference proteome</keyword>
<organism evidence="9 10">
    <name type="scientific">Pontibacillus salicampi</name>
    <dbReference type="NCBI Taxonomy" id="1449801"/>
    <lineage>
        <taxon>Bacteria</taxon>
        <taxon>Bacillati</taxon>
        <taxon>Bacillota</taxon>
        <taxon>Bacilli</taxon>
        <taxon>Bacillales</taxon>
        <taxon>Bacillaceae</taxon>
        <taxon>Pontibacillus</taxon>
    </lineage>
</organism>
<dbReference type="PROSITE" id="PS51160">
    <property type="entry name" value="ACYLPHOSPHATASE_3"/>
    <property type="match status" value="1"/>
</dbReference>
<dbReference type="InterPro" id="IPR020456">
    <property type="entry name" value="Acylphosphatase"/>
</dbReference>
<reference evidence="9 10" key="1">
    <citation type="submission" date="2024-09" db="EMBL/GenBank/DDBJ databases">
        <authorList>
            <person name="Sun Q."/>
            <person name="Mori K."/>
        </authorList>
    </citation>
    <scope>NUCLEOTIDE SEQUENCE [LARGE SCALE GENOMIC DNA]</scope>
    <source>
        <strain evidence="9 10">NCAIM B.02529</strain>
    </source>
</reference>
<evidence type="ECO:0000256" key="3">
    <source>
        <dbReference type="ARBA" id="ARBA00015991"/>
    </source>
</evidence>
<evidence type="ECO:0000313" key="9">
    <source>
        <dbReference type="EMBL" id="MFC0523261.1"/>
    </source>
</evidence>
<dbReference type="Proteomes" id="UP001589836">
    <property type="component" value="Unassembled WGS sequence"/>
</dbReference>
<proteinExistence type="inferred from homology"/>
<comment type="caution">
    <text evidence="9">The sequence shown here is derived from an EMBL/GenBank/DDBJ whole genome shotgun (WGS) entry which is preliminary data.</text>
</comment>
<protein>
    <recommendedName>
        <fullName evidence="3 5">Acylphosphatase</fullName>
        <ecNumber evidence="2 5">3.6.1.7</ecNumber>
    </recommendedName>
</protein>
<evidence type="ECO:0000256" key="2">
    <source>
        <dbReference type="ARBA" id="ARBA00012150"/>
    </source>
</evidence>
<feature type="domain" description="Acylphosphatase-like" evidence="8">
    <location>
        <begin position="3"/>
        <end position="90"/>
    </location>
</feature>
<evidence type="ECO:0000256" key="7">
    <source>
        <dbReference type="RuleBase" id="RU004168"/>
    </source>
</evidence>
<evidence type="ECO:0000256" key="6">
    <source>
        <dbReference type="RuleBase" id="RU000553"/>
    </source>
</evidence>
<dbReference type="SUPFAM" id="SSF54975">
    <property type="entry name" value="Acylphosphatase/BLUF domain-like"/>
    <property type="match status" value="1"/>
</dbReference>